<name>A0A263D7L7_9PSEU</name>
<feature type="transmembrane region" description="Helical" evidence="1">
    <location>
        <begin position="33"/>
        <end position="57"/>
    </location>
</feature>
<keyword evidence="1" id="KW-0472">Membrane</keyword>
<protein>
    <submittedName>
        <fullName evidence="2">Uncharacterized protein</fullName>
    </submittedName>
</protein>
<dbReference type="EMBL" id="NKYE01000003">
    <property type="protein sequence ID" value="OZM74008.1"/>
    <property type="molecule type" value="Genomic_DNA"/>
</dbReference>
<evidence type="ECO:0000256" key="1">
    <source>
        <dbReference type="SAM" id="Phobius"/>
    </source>
</evidence>
<reference evidence="2 3" key="1">
    <citation type="submission" date="2017-07" db="EMBL/GenBank/DDBJ databases">
        <title>Amycolatopsis antarcticus sp. nov., isolated from the surface of an Antarcticus brown macroalga.</title>
        <authorList>
            <person name="Wang J."/>
            <person name="Leiva S."/>
            <person name="Huang J."/>
            <person name="Huang Y."/>
        </authorList>
    </citation>
    <scope>NUCLEOTIDE SEQUENCE [LARGE SCALE GENOMIC DNA]</scope>
    <source>
        <strain evidence="2 3">AU-G6</strain>
    </source>
</reference>
<dbReference type="RefSeq" id="WP_094861765.1">
    <property type="nucleotide sequence ID" value="NZ_NKYE01000003.1"/>
</dbReference>
<dbReference type="InParanoid" id="A0A263D7L7"/>
<feature type="transmembrane region" description="Helical" evidence="1">
    <location>
        <begin position="69"/>
        <end position="91"/>
    </location>
</feature>
<evidence type="ECO:0000313" key="3">
    <source>
        <dbReference type="Proteomes" id="UP000242444"/>
    </source>
</evidence>
<keyword evidence="1" id="KW-1133">Transmembrane helix</keyword>
<comment type="caution">
    <text evidence="2">The sequence shown here is derived from an EMBL/GenBank/DDBJ whole genome shotgun (WGS) entry which is preliminary data.</text>
</comment>
<dbReference type="AlphaFoldDB" id="A0A263D7L7"/>
<keyword evidence="3" id="KW-1185">Reference proteome</keyword>
<organism evidence="2 3">
    <name type="scientific">Amycolatopsis antarctica</name>
    <dbReference type="NCBI Taxonomy" id="1854586"/>
    <lineage>
        <taxon>Bacteria</taxon>
        <taxon>Bacillati</taxon>
        <taxon>Actinomycetota</taxon>
        <taxon>Actinomycetes</taxon>
        <taxon>Pseudonocardiales</taxon>
        <taxon>Pseudonocardiaceae</taxon>
        <taxon>Amycolatopsis</taxon>
    </lineage>
</organism>
<proteinExistence type="predicted"/>
<dbReference type="Proteomes" id="UP000242444">
    <property type="component" value="Unassembled WGS sequence"/>
</dbReference>
<sequence length="95" mass="10087">MTARLRVPSTRGWRVTVGRVADWWDTTGRGDAAVIALVLIPALLAFIGGWVLPTAIAPELYALPAPNLLVLRLIAAIPATLIALGATLLTIGQHR</sequence>
<evidence type="ECO:0000313" key="2">
    <source>
        <dbReference type="EMBL" id="OZM74008.1"/>
    </source>
</evidence>
<gene>
    <name evidence="2" type="ORF">CFN78_06895</name>
</gene>
<accession>A0A263D7L7</accession>
<keyword evidence="1" id="KW-0812">Transmembrane</keyword>